<dbReference type="NCBIfam" id="TIGR00786">
    <property type="entry name" value="dctM"/>
    <property type="match status" value="1"/>
</dbReference>
<keyword evidence="2" id="KW-1003">Cell membrane</keyword>
<comment type="similarity">
    <text evidence="7">Belongs to the TRAP transporter large permease family.</text>
</comment>
<accession>A0A7W9BMS5</accession>
<comment type="caution">
    <text evidence="9">The sequence shown here is derived from an EMBL/GenBank/DDBJ whole genome shotgun (WGS) entry which is preliminary data.</text>
</comment>
<keyword evidence="4 7" id="KW-0812">Transmembrane</keyword>
<evidence type="ECO:0000256" key="1">
    <source>
        <dbReference type="ARBA" id="ARBA00004429"/>
    </source>
</evidence>
<feature type="transmembrane region" description="Helical" evidence="7">
    <location>
        <begin position="70"/>
        <end position="92"/>
    </location>
</feature>
<comment type="subcellular location">
    <subcellularLocation>
        <location evidence="1 7">Cell inner membrane</location>
        <topology evidence="1 7">Multi-pass membrane protein</topology>
    </subcellularLocation>
</comment>
<dbReference type="RefSeq" id="WP_183530251.1">
    <property type="nucleotide sequence ID" value="NZ_JACIJM010000009.1"/>
</dbReference>
<comment type="function">
    <text evidence="7">Part of the tripartite ATP-independent periplasmic (TRAP) transport system.</text>
</comment>
<evidence type="ECO:0000256" key="2">
    <source>
        <dbReference type="ARBA" id="ARBA00022475"/>
    </source>
</evidence>
<keyword evidence="5 7" id="KW-1133">Transmembrane helix</keyword>
<comment type="subunit">
    <text evidence="7">The complex comprises the extracytoplasmic solute receptor protein and the two transmembrane proteins.</text>
</comment>
<organism evidence="9 10">
    <name type="scientific">Yoonia ponticola</name>
    <dbReference type="NCBI Taxonomy" id="1524255"/>
    <lineage>
        <taxon>Bacteria</taxon>
        <taxon>Pseudomonadati</taxon>
        <taxon>Pseudomonadota</taxon>
        <taxon>Alphaproteobacteria</taxon>
        <taxon>Rhodobacterales</taxon>
        <taxon>Paracoccaceae</taxon>
        <taxon>Yoonia</taxon>
    </lineage>
</organism>
<evidence type="ECO:0000256" key="3">
    <source>
        <dbReference type="ARBA" id="ARBA00022519"/>
    </source>
</evidence>
<gene>
    <name evidence="9" type="ORF">FHS72_002866</name>
</gene>
<feature type="transmembrane region" description="Helical" evidence="7">
    <location>
        <begin position="193"/>
        <end position="216"/>
    </location>
</feature>
<proteinExistence type="inferred from homology"/>
<feature type="transmembrane region" description="Helical" evidence="7">
    <location>
        <begin position="268"/>
        <end position="286"/>
    </location>
</feature>
<evidence type="ECO:0000313" key="10">
    <source>
        <dbReference type="Proteomes" id="UP000535415"/>
    </source>
</evidence>
<evidence type="ECO:0000256" key="7">
    <source>
        <dbReference type="RuleBase" id="RU369079"/>
    </source>
</evidence>
<keyword evidence="6 7" id="KW-0472">Membrane</keyword>
<dbReference type="PIRSF" id="PIRSF006066">
    <property type="entry name" value="HI0050"/>
    <property type="match status" value="1"/>
</dbReference>
<feature type="transmembrane region" description="Helical" evidence="7">
    <location>
        <begin position="158"/>
        <end position="181"/>
    </location>
</feature>
<dbReference type="GO" id="GO:0022857">
    <property type="term" value="F:transmembrane transporter activity"/>
    <property type="evidence" value="ECO:0007669"/>
    <property type="project" value="UniProtKB-UniRule"/>
</dbReference>
<dbReference type="Pfam" id="PF06808">
    <property type="entry name" value="DctM"/>
    <property type="match status" value="1"/>
</dbReference>
<evidence type="ECO:0000256" key="5">
    <source>
        <dbReference type="ARBA" id="ARBA00022989"/>
    </source>
</evidence>
<evidence type="ECO:0000256" key="4">
    <source>
        <dbReference type="ARBA" id="ARBA00022692"/>
    </source>
</evidence>
<evidence type="ECO:0000256" key="6">
    <source>
        <dbReference type="ARBA" id="ARBA00023136"/>
    </source>
</evidence>
<dbReference type="GO" id="GO:0005886">
    <property type="term" value="C:plasma membrane"/>
    <property type="evidence" value="ECO:0007669"/>
    <property type="project" value="UniProtKB-SubCell"/>
</dbReference>
<feature type="transmembrane region" description="Helical" evidence="7">
    <location>
        <begin position="298"/>
        <end position="318"/>
    </location>
</feature>
<dbReference type="Proteomes" id="UP000535415">
    <property type="component" value="Unassembled WGS sequence"/>
</dbReference>
<sequence>MLGFAANELIVIGMLLSFMGLLFLGVPVVWSLAGVSLVATIVALQLYSRFEVDTYFLDSWRDYSVIVQRIWSLMENGVLVALPMFIFMGLMLDQSGLAQKLMSEFAATLGRYRGGLAIAVILIGILLAASTGIVGASVVLLTTIAMPVMLENGYDKRLAAGVIASAGTLGILIPPSIMLIIMADQLAMSVGELFMGAMIPGLLLGACYLIYVIAAVTVKPEMAPRLKNPDPLTAARLLRTFAAVIPPMALILAVLGSIFMGIATPTEAAGIGALGATLLALGNKRLSFKVLYEVARRTTLTTSFIFGIFIGATAFALVMRSLGGDEMIAAGLHAIPFGNMGVVITVLFFAFIAGFFLDWLEITLIFLPLVGPVVVNDLGFDAVWFVVLFSVALQTSFITPPVGFSLFYLKGASPAEVTTIDIYKGIIPFVIIQLAVVTALILVPELVTWLPELVYD</sequence>
<feature type="transmembrane region" description="Helical" evidence="7">
    <location>
        <begin position="421"/>
        <end position="443"/>
    </location>
</feature>
<dbReference type="PANTHER" id="PTHR33362">
    <property type="entry name" value="SIALIC ACID TRAP TRANSPORTER PERMEASE PROTEIN SIAT-RELATED"/>
    <property type="match status" value="1"/>
</dbReference>
<evidence type="ECO:0000313" key="9">
    <source>
        <dbReference type="EMBL" id="MBB5723226.1"/>
    </source>
</evidence>
<feature type="transmembrane region" description="Helical" evidence="7">
    <location>
        <begin position="382"/>
        <end position="409"/>
    </location>
</feature>
<dbReference type="AlphaFoldDB" id="A0A7W9BMS5"/>
<feature type="transmembrane region" description="Helical" evidence="7">
    <location>
        <begin position="116"/>
        <end position="146"/>
    </location>
</feature>
<feature type="transmembrane region" description="Helical" evidence="7">
    <location>
        <begin position="330"/>
        <end position="352"/>
    </location>
</feature>
<feature type="transmembrane region" description="Helical" evidence="7">
    <location>
        <begin position="359"/>
        <end position="376"/>
    </location>
</feature>
<dbReference type="PANTHER" id="PTHR33362:SF7">
    <property type="entry name" value="SLL1103 PROTEIN"/>
    <property type="match status" value="1"/>
</dbReference>
<keyword evidence="10" id="KW-1185">Reference proteome</keyword>
<name>A0A7W9BMS5_9RHOB</name>
<feature type="transmembrane region" description="Helical" evidence="7">
    <location>
        <begin position="237"/>
        <end position="262"/>
    </location>
</feature>
<keyword evidence="7" id="KW-0813">Transport</keyword>
<dbReference type="InterPro" id="IPR010656">
    <property type="entry name" value="DctM"/>
</dbReference>
<keyword evidence="3 7" id="KW-0997">Cell inner membrane</keyword>
<protein>
    <recommendedName>
        <fullName evidence="7">TRAP transporter large permease protein</fullName>
    </recommendedName>
</protein>
<dbReference type="InterPro" id="IPR004681">
    <property type="entry name" value="TRAP_DctM"/>
</dbReference>
<reference evidence="9 10" key="1">
    <citation type="submission" date="2020-08" db="EMBL/GenBank/DDBJ databases">
        <title>Genomic Encyclopedia of Type Strains, Phase IV (KMG-IV): sequencing the most valuable type-strain genomes for metagenomic binning, comparative biology and taxonomic classification.</title>
        <authorList>
            <person name="Goeker M."/>
        </authorList>
    </citation>
    <scope>NUCLEOTIDE SEQUENCE [LARGE SCALE GENOMIC DNA]</scope>
    <source>
        <strain evidence="9 10">DSM 101064</strain>
    </source>
</reference>
<dbReference type="EMBL" id="JACIJM010000009">
    <property type="protein sequence ID" value="MBB5723226.1"/>
    <property type="molecule type" value="Genomic_DNA"/>
</dbReference>
<evidence type="ECO:0000259" key="8">
    <source>
        <dbReference type="Pfam" id="PF06808"/>
    </source>
</evidence>
<feature type="domain" description="TRAP C4-dicarboxylate transport system permease DctM subunit" evidence="8">
    <location>
        <begin position="15"/>
        <end position="446"/>
    </location>
</feature>
<feature type="transmembrane region" description="Helical" evidence="7">
    <location>
        <begin position="9"/>
        <end position="26"/>
    </location>
</feature>